<evidence type="ECO:0000313" key="2">
    <source>
        <dbReference type="EMBL" id="CDS15011.1"/>
    </source>
</evidence>
<proteinExistence type="predicted"/>
<organism evidence="2">
    <name type="scientific">Echinococcus granulosus</name>
    <name type="common">Hydatid tapeworm</name>
    <dbReference type="NCBI Taxonomy" id="6210"/>
    <lineage>
        <taxon>Eukaryota</taxon>
        <taxon>Metazoa</taxon>
        <taxon>Spiralia</taxon>
        <taxon>Lophotrochozoa</taxon>
        <taxon>Platyhelminthes</taxon>
        <taxon>Cestoda</taxon>
        <taxon>Eucestoda</taxon>
        <taxon>Cyclophyllidea</taxon>
        <taxon>Taeniidae</taxon>
        <taxon>Echinococcus</taxon>
        <taxon>Echinococcus granulosus group</taxon>
    </lineage>
</organism>
<feature type="region of interest" description="Disordered" evidence="1">
    <location>
        <begin position="1"/>
        <end position="28"/>
    </location>
</feature>
<evidence type="ECO:0000313" key="4">
    <source>
        <dbReference type="WBParaSite" id="EgrG_000741300"/>
    </source>
</evidence>
<reference evidence="2 3" key="1">
    <citation type="journal article" date="2013" name="Nature">
        <title>The genomes of four tapeworm species reveal adaptations to parasitism.</title>
        <authorList>
            <person name="Tsai I.J."/>
            <person name="Zarowiecki M."/>
            <person name="Holroyd N."/>
            <person name="Garciarrubio A."/>
            <person name="Sanchez-Flores A."/>
            <person name="Brooks K.L."/>
            <person name="Tracey A."/>
            <person name="Bobes R.J."/>
            <person name="Fragoso G."/>
            <person name="Sciutto E."/>
            <person name="Aslett M."/>
            <person name="Beasley H."/>
            <person name="Bennett H.M."/>
            <person name="Cai J."/>
            <person name="Camicia F."/>
            <person name="Clark R."/>
            <person name="Cucher M."/>
            <person name="De Silva N."/>
            <person name="Day T.A."/>
            <person name="Deplazes P."/>
            <person name="Estrada K."/>
            <person name="Fernandez C."/>
            <person name="Holland P.W."/>
            <person name="Hou J."/>
            <person name="Hu S."/>
            <person name="Huckvale T."/>
            <person name="Hung S.S."/>
            <person name="Kamenetzky L."/>
            <person name="Keane J.A."/>
            <person name="Kiss F."/>
            <person name="Koziol U."/>
            <person name="Lambert O."/>
            <person name="Liu K."/>
            <person name="Luo X."/>
            <person name="Luo Y."/>
            <person name="Macchiaroli N."/>
            <person name="Nichol S."/>
            <person name="Paps J."/>
            <person name="Parkinson J."/>
            <person name="Pouchkina-Stantcheva N."/>
            <person name="Riddiford N."/>
            <person name="Rosenzvit M."/>
            <person name="Salinas G."/>
            <person name="Wasmuth J.D."/>
            <person name="Zamanian M."/>
            <person name="Zheng Y."/>
            <person name="Cai X."/>
            <person name="Soberon X."/>
            <person name="Olson P.D."/>
            <person name="Laclette J.P."/>
            <person name="Brehm K."/>
            <person name="Berriman M."/>
            <person name="Garciarrubio A."/>
            <person name="Bobes R.J."/>
            <person name="Fragoso G."/>
            <person name="Sanchez-Flores A."/>
            <person name="Estrada K."/>
            <person name="Cevallos M.A."/>
            <person name="Morett E."/>
            <person name="Gonzalez V."/>
            <person name="Portillo T."/>
            <person name="Ochoa-Leyva A."/>
            <person name="Jose M.V."/>
            <person name="Sciutto E."/>
            <person name="Landa A."/>
            <person name="Jimenez L."/>
            <person name="Valdes V."/>
            <person name="Carrero J.C."/>
            <person name="Larralde C."/>
            <person name="Morales-Montor J."/>
            <person name="Limon-Lason J."/>
            <person name="Soberon X."/>
            <person name="Laclette J.P."/>
        </authorList>
    </citation>
    <scope>NUCLEOTIDE SEQUENCE [LARGE SCALE GENOMIC DNA]</scope>
</reference>
<feature type="compositionally biased region" description="Basic residues" evidence="1">
    <location>
        <begin position="1"/>
        <end position="11"/>
    </location>
</feature>
<feature type="region of interest" description="Disordered" evidence="1">
    <location>
        <begin position="55"/>
        <end position="110"/>
    </location>
</feature>
<evidence type="ECO:0000313" key="3">
    <source>
        <dbReference type="Proteomes" id="UP000492820"/>
    </source>
</evidence>
<sequence length="135" mass="15691">MNRKRYAKPRIGHSFQSAINSGGKKEKIEPSQCNDLYFLKWFGVLHHKAIAATRKPYHKIDDKKVSVPKAPENKDKSQIRKKTSLNAAQISRSEPPPRNNTSDNSTWTREQKRRINTLCDWNTHLMDIPTYFLAK</sequence>
<gene>
    <name evidence="2" type="ORF">EgrG_000741300</name>
</gene>
<feature type="compositionally biased region" description="Basic and acidic residues" evidence="1">
    <location>
        <begin position="58"/>
        <end position="78"/>
    </location>
</feature>
<evidence type="ECO:0000256" key="1">
    <source>
        <dbReference type="SAM" id="MobiDB-lite"/>
    </source>
</evidence>
<dbReference type="WBParaSite" id="EgrG_000741300">
    <property type="protein sequence ID" value="EgrG_000741300"/>
    <property type="gene ID" value="EgrG_000741300"/>
</dbReference>
<reference evidence="4" key="3">
    <citation type="submission" date="2020-10" db="UniProtKB">
        <authorList>
            <consortium name="WormBaseParasite"/>
        </authorList>
    </citation>
    <scope>IDENTIFICATION</scope>
</reference>
<dbReference type="AlphaFoldDB" id="A0A068WBM9"/>
<protein>
    <submittedName>
        <fullName evidence="2 4">Uncharacterized protein</fullName>
    </submittedName>
</protein>
<dbReference type="EMBL" id="LK028576">
    <property type="protein sequence ID" value="CDS15011.1"/>
    <property type="molecule type" value="Genomic_DNA"/>
</dbReference>
<dbReference type="Proteomes" id="UP000492820">
    <property type="component" value="Unassembled WGS sequence"/>
</dbReference>
<feature type="compositionally biased region" description="Polar residues" evidence="1">
    <location>
        <begin position="99"/>
        <end position="108"/>
    </location>
</feature>
<accession>A0A068WBM9</accession>
<reference evidence="2" key="2">
    <citation type="submission" date="2014-06" db="EMBL/GenBank/DDBJ databases">
        <authorList>
            <person name="Aslett M."/>
        </authorList>
    </citation>
    <scope>NUCLEOTIDE SEQUENCE</scope>
</reference>
<name>A0A068WBM9_ECHGR</name>